<comment type="caution">
    <text evidence="3">The sequence shown here is derived from an EMBL/GenBank/DDBJ whole genome shotgun (WGS) entry which is preliminary data.</text>
</comment>
<feature type="compositionally biased region" description="Low complexity" evidence="1">
    <location>
        <begin position="35"/>
        <end position="45"/>
    </location>
</feature>
<dbReference type="PANTHER" id="PTHR43792">
    <property type="entry name" value="GNAT FAMILY, PUTATIVE (AFU_ORTHOLOGUE AFUA_3G00765)-RELATED-RELATED"/>
    <property type="match status" value="1"/>
</dbReference>
<proteinExistence type="predicted"/>
<gene>
    <name evidence="3" type="ORF">NA57DRAFT_51244</name>
</gene>
<dbReference type="AlphaFoldDB" id="A0A9P4ITY7"/>
<evidence type="ECO:0000313" key="4">
    <source>
        <dbReference type="Proteomes" id="UP000799772"/>
    </source>
</evidence>
<organism evidence="3 4">
    <name type="scientific">Rhizodiscina lignyota</name>
    <dbReference type="NCBI Taxonomy" id="1504668"/>
    <lineage>
        <taxon>Eukaryota</taxon>
        <taxon>Fungi</taxon>
        <taxon>Dikarya</taxon>
        <taxon>Ascomycota</taxon>
        <taxon>Pezizomycotina</taxon>
        <taxon>Dothideomycetes</taxon>
        <taxon>Pleosporomycetidae</taxon>
        <taxon>Aulographales</taxon>
        <taxon>Rhizodiscinaceae</taxon>
        <taxon>Rhizodiscina</taxon>
    </lineage>
</organism>
<dbReference type="Gene3D" id="3.40.630.30">
    <property type="match status" value="1"/>
</dbReference>
<sequence length="258" mass="28769">MAFFIVRTISVKWYHVCPTNNEQPEDIHLPPPPIRDSSPSSSTTAVSIAPSERETFYFAPVLHTGRLTLTLWNGNEENLKLFLGTFTSPHTKEHVGELPVKTLEDAKRLIDTTTLGHKVLSGKKAPGAAMYILRLGRNNPNGEAIGHIELVQRNSERLPDVGYALIGSKYANTGYMTEAAKEVLRYWRDDCGIRDIQILTAANSRPSYRIPEKLGFLREADLEVGKGRKLRVYITPGSIPPKTVKAFTFFGDGSQFLD</sequence>
<dbReference type="GO" id="GO:0016747">
    <property type="term" value="F:acyltransferase activity, transferring groups other than amino-acyl groups"/>
    <property type="evidence" value="ECO:0007669"/>
    <property type="project" value="InterPro"/>
</dbReference>
<name>A0A9P4ITY7_9PEZI</name>
<dbReference type="SUPFAM" id="SSF55729">
    <property type="entry name" value="Acyl-CoA N-acyltransferases (Nat)"/>
    <property type="match status" value="1"/>
</dbReference>
<dbReference type="EMBL" id="ML978121">
    <property type="protein sequence ID" value="KAF2104417.1"/>
    <property type="molecule type" value="Genomic_DNA"/>
</dbReference>
<dbReference type="OrthoDB" id="630895at2759"/>
<feature type="region of interest" description="Disordered" evidence="1">
    <location>
        <begin position="22"/>
        <end position="45"/>
    </location>
</feature>
<dbReference type="Proteomes" id="UP000799772">
    <property type="component" value="Unassembled WGS sequence"/>
</dbReference>
<evidence type="ECO:0000313" key="3">
    <source>
        <dbReference type="EMBL" id="KAF2104417.1"/>
    </source>
</evidence>
<dbReference type="InterPro" id="IPR000182">
    <property type="entry name" value="GNAT_dom"/>
</dbReference>
<evidence type="ECO:0000259" key="2">
    <source>
        <dbReference type="Pfam" id="PF13302"/>
    </source>
</evidence>
<accession>A0A9P4ITY7</accession>
<dbReference type="InterPro" id="IPR016181">
    <property type="entry name" value="Acyl_CoA_acyltransferase"/>
</dbReference>
<evidence type="ECO:0000256" key="1">
    <source>
        <dbReference type="SAM" id="MobiDB-lite"/>
    </source>
</evidence>
<dbReference type="Pfam" id="PF13302">
    <property type="entry name" value="Acetyltransf_3"/>
    <property type="match status" value="1"/>
</dbReference>
<protein>
    <recommendedName>
        <fullName evidence="2">N-acetyltransferase domain-containing protein</fullName>
    </recommendedName>
</protein>
<dbReference type="InterPro" id="IPR051531">
    <property type="entry name" value="N-acetyltransferase"/>
</dbReference>
<feature type="domain" description="N-acetyltransferase" evidence="2">
    <location>
        <begin position="66"/>
        <end position="216"/>
    </location>
</feature>
<keyword evidence="4" id="KW-1185">Reference proteome</keyword>
<reference evidence="3" key="1">
    <citation type="journal article" date="2020" name="Stud. Mycol.">
        <title>101 Dothideomycetes genomes: a test case for predicting lifestyles and emergence of pathogens.</title>
        <authorList>
            <person name="Haridas S."/>
            <person name="Albert R."/>
            <person name="Binder M."/>
            <person name="Bloem J."/>
            <person name="Labutti K."/>
            <person name="Salamov A."/>
            <person name="Andreopoulos B."/>
            <person name="Baker S."/>
            <person name="Barry K."/>
            <person name="Bills G."/>
            <person name="Bluhm B."/>
            <person name="Cannon C."/>
            <person name="Castanera R."/>
            <person name="Culley D."/>
            <person name="Daum C."/>
            <person name="Ezra D."/>
            <person name="Gonzalez J."/>
            <person name="Henrissat B."/>
            <person name="Kuo A."/>
            <person name="Liang C."/>
            <person name="Lipzen A."/>
            <person name="Lutzoni F."/>
            <person name="Magnuson J."/>
            <person name="Mondo S."/>
            <person name="Nolan M."/>
            <person name="Ohm R."/>
            <person name="Pangilinan J."/>
            <person name="Park H.-J."/>
            <person name="Ramirez L."/>
            <person name="Alfaro M."/>
            <person name="Sun H."/>
            <person name="Tritt A."/>
            <person name="Yoshinaga Y."/>
            <person name="Zwiers L.-H."/>
            <person name="Turgeon B."/>
            <person name="Goodwin S."/>
            <person name="Spatafora J."/>
            <person name="Crous P."/>
            <person name="Grigoriev I."/>
        </authorList>
    </citation>
    <scope>NUCLEOTIDE SEQUENCE</scope>
    <source>
        <strain evidence="3">CBS 133067</strain>
    </source>
</reference>
<dbReference type="PANTHER" id="PTHR43792:SF1">
    <property type="entry name" value="N-ACETYLTRANSFERASE DOMAIN-CONTAINING PROTEIN"/>
    <property type="match status" value="1"/>
</dbReference>